<keyword evidence="4" id="KW-1185">Reference proteome</keyword>
<evidence type="ECO:0000313" key="4">
    <source>
        <dbReference type="Proteomes" id="UP001556098"/>
    </source>
</evidence>
<evidence type="ECO:0000256" key="1">
    <source>
        <dbReference type="ARBA" id="ARBA00022801"/>
    </source>
</evidence>
<gene>
    <name evidence="3" type="ORF">AB2B41_11750</name>
</gene>
<sequence>MTTLVTRSSDGTRIAYTTTGDPGLPGILLIHGWAQQFICWRPIVERLSKRFHIVCMDLRGHGASDKPQSVEAYTESDLWGSDVQAVITASNLDRPVLCGWSYGSRVIAAHLASFGDAHLSGVALVGGILAIGAAREDWMVGPASPALDKDLFSEEVPLRLAATARFVEACTAHPLERSYYAELVGANMLCPAHVRRALFQTDLDFGPVYGAMNCPGLVIHGTADAVVTAATGERAADLIPGGRYVPYLNLGHAPFLDAPDRFAEDFAAFVTACRD</sequence>
<comment type="caution">
    <text evidence="3">The sequence shown here is derived from an EMBL/GenBank/DDBJ whole genome shotgun (WGS) entry which is preliminary data.</text>
</comment>
<dbReference type="Gene3D" id="3.40.50.1820">
    <property type="entry name" value="alpha/beta hydrolase"/>
    <property type="match status" value="1"/>
</dbReference>
<feature type="domain" description="AB hydrolase-1" evidence="2">
    <location>
        <begin position="27"/>
        <end position="264"/>
    </location>
</feature>
<dbReference type="EMBL" id="JBFNXX010000007">
    <property type="protein sequence ID" value="MEW9920285.1"/>
    <property type="molecule type" value="Genomic_DNA"/>
</dbReference>
<protein>
    <submittedName>
        <fullName evidence="3">Alpha/beta fold hydrolase</fullName>
    </submittedName>
</protein>
<dbReference type="PANTHER" id="PTHR43798:SF31">
    <property type="entry name" value="AB HYDROLASE SUPERFAMILY PROTEIN YCLE"/>
    <property type="match status" value="1"/>
</dbReference>
<dbReference type="SUPFAM" id="SSF53474">
    <property type="entry name" value="alpha/beta-Hydrolases"/>
    <property type="match status" value="1"/>
</dbReference>
<proteinExistence type="predicted"/>
<keyword evidence="1 3" id="KW-0378">Hydrolase</keyword>
<dbReference type="InterPro" id="IPR029058">
    <property type="entry name" value="AB_hydrolase_fold"/>
</dbReference>
<organism evidence="3 4">
    <name type="scientific">Sulfitobacter sediminis</name>
    <dbReference type="NCBI Taxonomy" id="3234186"/>
    <lineage>
        <taxon>Bacteria</taxon>
        <taxon>Pseudomonadati</taxon>
        <taxon>Pseudomonadota</taxon>
        <taxon>Alphaproteobacteria</taxon>
        <taxon>Rhodobacterales</taxon>
        <taxon>Roseobacteraceae</taxon>
        <taxon>Sulfitobacter</taxon>
    </lineage>
</organism>
<name>A0ABV3RMT9_9RHOB</name>
<accession>A0ABV3RMT9</accession>
<dbReference type="InterPro" id="IPR000073">
    <property type="entry name" value="AB_hydrolase_1"/>
</dbReference>
<evidence type="ECO:0000313" key="3">
    <source>
        <dbReference type="EMBL" id="MEW9920285.1"/>
    </source>
</evidence>
<dbReference type="GO" id="GO:0016787">
    <property type="term" value="F:hydrolase activity"/>
    <property type="evidence" value="ECO:0007669"/>
    <property type="project" value="UniProtKB-KW"/>
</dbReference>
<dbReference type="PANTHER" id="PTHR43798">
    <property type="entry name" value="MONOACYLGLYCEROL LIPASE"/>
    <property type="match status" value="1"/>
</dbReference>
<dbReference type="RefSeq" id="WP_367877988.1">
    <property type="nucleotide sequence ID" value="NZ_JBFNXX010000007.1"/>
</dbReference>
<evidence type="ECO:0000259" key="2">
    <source>
        <dbReference type="Pfam" id="PF12697"/>
    </source>
</evidence>
<dbReference type="Proteomes" id="UP001556098">
    <property type="component" value="Unassembled WGS sequence"/>
</dbReference>
<dbReference type="InterPro" id="IPR050266">
    <property type="entry name" value="AB_hydrolase_sf"/>
</dbReference>
<dbReference type="Pfam" id="PF12697">
    <property type="entry name" value="Abhydrolase_6"/>
    <property type="match status" value="1"/>
</dbReference>
<reference evidence="3 4" key="1">
    <citation type="submission" date="2024-07" db="EMBL/GenBank/DDBJ databases">
        <title>Marimonas sp.nov., isolated from tidal-flat sediment.</title>
        <authorList>
            <person name="Jayan J.N."/>
            <person name="Lee S.S."/>
        </authorList>
    </citation>
    <scope>NUCLEOTIDE SEQUENCE [LARGE SCALE GENOMIC DNA]</scope>
    <source>
        <strain evidence="3 4">MJW-29</strain>
    </source>
</reference>